<sequence length="309" mass="35016">MGIRGYLTNVRRCYREESFTDATAWAVHELKNSIVYRTLGDNIGESVWDKDWDVLVVLDACRVDMMEEIADAYGFDVDTHLSRASESPDWIRREIERSEAGVGYVTANPFTHDERVGISEGDDVGYLDEVWKDKTETRNGVTTVFPDSVTDRALWAHNTQDLDRLVIHYMQPHQPFIGYPELATLDLVEDQETTDLLNKNSIWHCTRSGRFDRDEVWKAYMSNLTCVLDEISERLIPGLSGDVVLTADHGNALGEWGEWGHPRGSVNPKIRLVPWVQVQGGDRDISGESPPADGNESEVESRLRALGYK</sequence>
<dbReference type="Proteomes" id="UP000198775">
    <property type="component" value="Unassembled WGS sequence"/>
</dbReference>
<dbReference type="OrthoDB" id="100846at2157"/>
<keyword evidence="3" id="KW-1185">Reference proteome</keyword>
<evidence type="ECO:0008006" key="4">
    <source>
        <dbReference type="Google" id="ProtNLM"/>
    </source>
</evidence>
<dbReference type="AlphaFoldDB" id="A0A1H8WMG2"/>
<feature type="region of interest" description="Disordered" evidence="1">
    <location>
        <begin position="281"/>
        <end position="309"/>
    </location>
</feature>
<evidence type="ECO:0000313" key="3">
    <source>
        <dbReference type="Proteomes" id="UP000198775"/>
    </source>
</evidence>
<accession>A0A1H8WMG2</accession>
<dbReference type="InterPro" id="IPR017850">
    <property type="entry name" value="Alkaline_phosphatase_core_sf"/>
</dbReference>
<dbReference type="EMBL" id="FOCX01000063">
    <property type="protein sequence ID" value="SEP28278.1"/>
    <property type="molecule type" value="Genomic_DNA"/>
</dbReference>
<dbReference type="Gene3D" id="3.40.720.10">
    <property type="entry name" value="Alkaline Phosphatase, subunit A"/>
    <property type="match status" value="1"/>
</dbReference>
<proteinExistence type="predicted"/>
<name>A0A1H8WMG2_9EURY</name>
<evidence type="ECO:0000313" key="2">
    <source>
        <dbReference type="EMBL" id="SEP28278.1"/>
    </source>
</evidence>
<reference evidence="3" key="1">
    <citation type="submission" date="2016-10" db="EMBL/GenBank/DDBJ databases">
        <authorList>
            <person name="Varghese N."/>
            <person name="Submissions S."/>
        </authorList>
    </citation>
    <scope>NUCLEOTIDE SEQUENCE [LARGE SCALE GENOMIC DNA]</scope>
    <source>
        <strain evidence="3">IBRC-M 10043</strain>
    </source>
</reference>
<dbReference type="RefSeq" id="WP_092664939.1">
    <property type="nucleotide sequence ID" value="NZ_FOCX01000063.1"/>
</dbReference>
<protein>
    <recommendedName>
        <fullName evidence="4">Sulfatase</fullName>
    </recommendedName>
</protein>
<organism evidence="2 3">
    <name type="scientific">Halorientalis persicus</name>
    <dbReference type="NCBI Taxonomy" id="1367881"/>
    <lineage>
        <taxon>Archaea</taxon>
        <taxon>Methanobacteriati</taxon>
        <taxon>Methanobacteriota</taxon>
        <taxon>Stenosarchaea group</taxon>
        <taxon>Halobacteria</taxon>
        <taxon>Halobacteriales</taxon>
        <taxon>Haloarculaceae</taxon>
        <taxon>Halorientalis</taxon>
    </lineage>
</organism>
<evidence type="ECO:0000256" key="1">
    <source>
        <dbReference type="SAM" id="MobiDB-lite"/>
    </source>
</evidence>
<gene>
    <name evidence="2" type="ORF">SAMN05216388_10638</name>
</gene>
<dbReference type="SUPFAM" id="SSF53649">
    <property type="entry name" value="Alkaline phosphatase-like"/>
    <property type="match status" value="1"/>
</dbReference>